<dbReference type="EMBL" id="JAIWYP010000014">
    <property type="protein sequence ID" value="KAH3713367.1"/>
    <property type="molecule type" value="Genomic_DNA"/>
</dbReference>
<organism evidence="1 2">
    <name type="scientific">Dreissena polymorpha</name>
    <name type="common">Zebra mussel</name>
    <name type="synonym">Mytilus polymorpha</name>
    <dbReference type="NCBI Taxonomy" id="45954"/>
    <lineage>
        <taxon>Eukaryota</taxon>
        <taxon>Metazoa</taxon>
        <taxon>Spiralia</taxon>
        <taxon>Lophotrochozoa</taxon>
        <taxon>Mollusca</taxon>
        <taxon>Bivalvia</taxon>
        <taxon>Autobranchia</taxon>
        <taxon>Heteroconchia</taxon>
        <taxon>Euheterodonta</taxon>
        <taxon>Imparidentia</taxon>
        <taxon>Neoheterodontei</taxon>
        <taxon>Myida</taxon>
        <taxon>Dreissenoidea</taxon>
        <taxon>Dreissenidae</taxon>
        <taxon>Dreissena</taxon>
    </lineage>
</organism>
<dbReference type="Proteomes" id="UP000828390">
    <property type="component" value="Unassembled WGS sequence"/>
</dbReference>
<proteinExistence type="predicted"/>
<reference evidence="1" key="2">
    <citation type="submission" date="2020-11" db="EMBL/GenBank/DDBJ databases">
        <authorList>
            <person name="McCartney M.A."/>
            <person name="Auch B."/>
            <person name="Kono T."/>
            <person name="Mallez S."/>
            <person name="Becker A."/>
            <person name="Gohl D.M."/>
            <person name="Silverstein K.A.T."/>
            <person name="Koren S."/>
            <person name="Bechman K.B."/>
            <person name="Herman A."/>
            <person name="Abrahante J.E."/>
            <person name="Garbe J."/>
        </authorList>
    </citation>
    <scope>NUCLEOTIDE SEQUENCE</scope>
    <source>
        <strain evidence="1">Duluth1</strain>
        <tissue evidence="1">Whole animal</tissue>
    </source>
</reference>
<evidence type="ECO:0000313" key="2">
    <source>
        <dbReference type="Proteomes" id="UP000828390"/>
    </source>
</evidence>
<gene>
    <name evidence="1" type="ORF">DPMN_073157</name>
</gene>
<sequence length="123" mass="13471">MGEQDNLRWVHAVGEEPIPEVVSGSTLDKLSQVVDQLQGAVELLSSPCGTPDAVRRVGRPFRCSVPTETRDAMASVRPRIPIKKAPGAAAVLVTSEPKCLRKGIRPKCLQWEHRELAKQLVPK</sequence>
<name>A0A9D4HCN1_DREPO</name>
<accession>A0A9D4HCN1</accession>
<protein>
    <submittedName>
        <fullName evidence="1">Uncharacterized protein</fullName>
    </submittedName>
</protein>
<reference evidence="1" key="1">
    <citation type="journal article" date="2019" name="bioRxiv">
        <title>The Genome of the Zebra Mussel, Dreissena polymorpha: A Resource for Invasive Species Research.</title>
        <authorList>
            <person name="McCartney M.A."/>
            <person name="Auch B."/>
            <person name="Kono T."/>
            <person name="Mallez S."/>
            <person name="Zhang Y."/>
            <person name="Obille A."/>
            <person name="Becker A."/>
            <person name="Abrahante J.E."/>
            <person name="Garbe J."/>
            <person name="Badalamenti J.P."/>
            <person name="Herman A."/>
            <person name="Mangelson H."/>
            <person name="Liachko I."/>
            <person name="Sullivan S."/>
            <person name="Sone E.D."/>
            <person name="Koren S."/>
            <person name="Silverstein K.A.T."/>
            <person name="Beckman K.B."/>
            <person name="Gohl D.M."/>
        </authorList>
    </citation>
    <scope>NUCLEOTIDE SEQUENCE</scope>
    <source>
        <strain evidence="1">Duluth1</strain>
        <tissue evidence="1">Whole animal</tissue>
    </source>
</reference>
<keyword evidence="2" id="KW-1185">Reference proteome</keyword>
<evidence type="ECO:0000313" key="1">
    <source>
        <dbReference type="EMBL" id="KAH3713367.1"/>
    </source>
</evidence>
<dbReference type="AlphaFoldDB" id="A0A9D4HCN1"/>
<comment type="caution">
    <text evidence="1">The sequence shown here is derived from an EMBL/GenBank/DDBJ whole genome shotgun (WGS) entry which is preliminary data.</text>
</comment>